<organism evidence="7 8">
    <name type="scientific">Malassezia brasiliensis</name>
    <dbReference type="NCBI Taxonomy" id="1821822"/>
    <lineage>
        <taxon>Eukaryota</taxon>
        <taxon>Fungi</taxon>
        <taxon>Dikarya</taxon>
        <taxon>Basidiomycota</taxon>
        <taxon>Ustilaginomycotina</taxon>
        <taxon>Malasseziomycetes</taxon>
        <taxon>Malasseziales</taxon>
        <taxon>Malasseziaceae</taxon>
        <taxon>Malassezia</taxon>
    </lineage>
</organism>
<dbReference type="GO" id="GO:0031490">
    <property type="term" value="F:chromatin DNA binding"/>
    <property type="evidence" value="ECO:0007669"/>
    <property type="project" value="TreeGrafter"/>
</dbReference>
<dbReference type="GO" id="GO:0008623">
    <property type="term" value="C:CHRAC"/>
    <property type="evidence" value="ECO:0007669"/>
    <property type="project" value="TreeGrafter"/>
</dbReference>
<evidence type="ECO:0000313" key="8">
    <source>
        <dbReference type="Proteomes" id="UP001216638"/>
    </source>
</evidence>
<dbReference type="SUPFAM" id="SSF47113">
    <property type="entry name" value="Histone-fold"/>
    <property type="match status" value="1"/>
</dbReference>
<feature type="compositionally biased region" description="Acidic residues" evidence="5">
    <location>
        <begin position="184"/>
        <end position="204"/>
    </location>
</feature>
<dbReference type="Proteomes" id="UP001216638">
    <property type="component" value="Chromosome 4"/>
</dbReference>
<sequence length="238" mass="24989">MDAAPVEEAVPVQAPHDSDAESPREDIPLSAKTMTATNAAGGTFGMGIDQFELPKASIQKLARSELPDSVQLRKDSLAALVKSSSVFVSYLTAASHDVAIARGNKTISAAHVLDALRELDFPAPMRKELREQLEAYRALQKKSAAAKADNAARNRAEKRAKAASAKAGDADADTTLDAATDADTTLDVETDAVDDDEMAMEESVDVSASHAPASNEAAQAPPAPPAPDTMELEGERHA</sequence>
<dbReference type="InterPro" id="IPR009072">
    <property type="entry name" value="Histone-fold"/>
</dbReference>
<dbReference type="GO" id="GO:0006974">
    <property type="term" value="P:DNA damage response"/>
    <property type="evidence" value="ECO:0007669"/>
    <property type="project" value="TreeGrafter"/>
</dbReference>
<dbReference type="InterPro" id="IPR051377">
    <property type="entry name" value="DNA_Pol-Epsilon_Subunit"/>
</dbReference>
<dbReference type="Pfam" id="PF00808">
    <property type="entry name" value="CBFD_NFYB_HMF"/>
    <property type="match status" value="1"/>
</dbReference>
<keyword evidence="7" id="KW-0239">DNA-directed DNA polymerase</keyword>
<keyword evidence="7" id="KW-0548">Nucleotidyltransferase</keyword>
<name>A0AAF0DW96_9BASI</name>
<keyword evidence="2" id="KW-0539">Nucleus</keyword>
<comment type="subcellular location">
    <subcellularLocation>
        <location evidence="1">Nucleus</location>
    </subcellularLocation>
</comment>
<dbReference type="GO" id="GO:0003887">
    <property type="term" value="F:DNA-directed DNA polymerase activity"/>
    <property type="evidence" value="ECO:0007669"/>
    <property type="project" value="UniProtKB-KW"/>
</dbReference>
<feature type="compositionally biased region" description="Low complexity" evidence="5">
    <location>
        <begin position="1"/>
        <end position="15"/>
    </location>
</feature>
<evidence type="ECO:0000256" key="2">
    <source>
        <dbReference type="ARBA" id="ARBA00023242"/>
    </source>
</evidence>
<evidence type="ECO:0000256" key="4">
    <source>
        <dbReference type="ARBA" id="ARBA00042096"/>
    </source>
</evidence>
<keyword evidence="8" id="KW-1185">Reference proteome</keyword>
<feature type="region of interest" description="Disordered" evidence="5">
    <location>
        <begin position="144"/>
        <end position="238"/>
    </location>
</feature>
<feature type="region of interest" description="Disordered" evidence="5">
    <location>
        <begin position="1"/>
        <end position="26"/>
    </location>
</feature>
<evidence type="ECO:0000256" key="1">
    <source>
        <dbReference type="ARBA" id="ARBA00004123"/>
    </source>
</evidence>
<feature type="compositionally biased region" description="Low complexity" evidence="5">
    <location>
        <begin position="207"/>
        <end position="220"/>
    </location>
</feature>
<dbReference type="EMBL" id="CP119954">
    <property type="protein sequence ID" value="WFC96627.1"/>
    <property type="molecule type" value="Genomic_DNA"/>
</dbReference>
<feature type="compositionally biased region" description="Basic and acidic residues" evidence="5">
    <location>
        <begin position="16"/>
        <end position="26"/>
    </location>
</feature>
<dbReference type="AlphaFoldDB" id="A0AAF0DW96"/>
<dbReference type="CDD" id="cd22928">
    <property type="entry name" value="HFD_POLE3_DPB4"/>
    <property type="match status" value="1"/>
</dbReference>
<evidence type="ECO:0000256" key="3">
    <source>
        <dbReference type="ARBA" id="ARBA00039775"/>
    </source>
</evidence>
<evidence type="ECO:0000256" key="5">
    <source>
        <dbReference type="SAM" id="MobiDB-lite"/>
    </source>
</evidence>
<dbReference type="GO" id="GO:0008622">
    <property type="term" value="C:epsilon DNA polymerase complex"/>
    <property type="evidence" value="ECO:0007669"/>
    <property type="project" value="TreeGrafter"/>
</dbReference>
<feature type="compositionally biased region" description="Low complexity" evidence="5">
    <location>
        <begin position="162"/>
        <end position="183"/>
    </location>
</feature>
<reference evidence="7" key="1">
    <citation type="submission" date="2023-03" db="EMBL/GenBank/DDBJ databases">
        <title>Mating type loci evolution in Malassezia.</title>
        <authorList>
            <person name="Coelho M.A."/>
        </authorList>
    </citation>
    <scope>NUCLEOTIDE SEQUENCE</scope>
    <source>
        <strain evidence="7">CBS 14135</strain>
    </source>
</reference>
<evidence type="ECO:0000259" key="6">
    <source>
        <dbReference type="Pfam" id="PF00808"/>
    </source>
</evidence>
<dbReference type="Gene3D" id="1.10.20.10">
    <property type="entry name" value="Histone, subunit A"/>
    <property type="match status" value="1"/>
</dbReference>
<dbReference type="GO" id="GO:0006272">
    <property type="term" value="P:leading strand elongation"/>
    <property type="evidence" value="ECO:0007669"/>
    <property type="project" value="TreeGrafter"/>
</dbReference>
<dbReference type="GO" id="GO:0031507">
    <property type="term" value="P:heterochromatin formation"/>
    <property type="evidence" value="ECO:0007669"/>
    <property type="project" value="TreeGrafter"/>
</dbReference>
<dbReference type="PANTHER" id="PTHR46172:SF1">
    <property type="entry name" value="DNA POLYMERASE EPSILON SUBUNIT 3"/>
    <property type="match status" value="1"/>
</dbReference>
<protein>
    <recommendedName>
        <fullName evidence="3">DNA polymerase epsilon subunit D</fullName>
    </recommendedName>
    <alternativeName>
        <fullName evidence="4">DNA polymerase II subunit D</fullName>
    </alternativeName>
</protein>
<dbReference type="InterPro" id="IPR003958">
    <property type="entry name" value="CBFA_NFYB_domain"/>
</dbReference>
<evidence type="ECO:0000313" key="7">
    <source>
        <dbReference type="EMBL" id="WFC96627.1"/>
    </source>
</evidence>
<feature type="domain" description="Transcription factor CBF/NF-Y/archaeal histone" evidence="6">
    <location>
        <begin position="52"/>
        <end position="116"/>
    </location>
</feature>
<gene>
    <name evidence="7" type="ORF">MBRA1_003288</name>
</gene>
<proteinExistence type="predicted"/>
<dbReference type="PANTHER" id="PTHR46172">
    <property type="entry name" value="DNA POLYMERASE EPSILON SUBUNIT 3"/>
    <property type="match status" value="1"/>
</dbReference>
<keyword evidence="7" id="KW-0808">Transferase</keyword>
<feature type="compositionally biased region" description="Basic and acidic residues" evidence="5">
    <location>
        <begin position="150"/>
        <end position="160"/>
    </location>
</feature>
<accession>A0AAF0DW96</accession>
<dbReference type="GO" id="GO:0046982">
    <property type="term" value="F:protein heterodimerization activity"/>
    <property type="evidence" value="ECO:0007669"/>
    <property type="project" value="InterPro"/>
</dbReference>